<name>A0A0J0XIK8_9TREE</name>
<feature type="region of interest" description="Disordered" evidence="1">
    <location>
        <begin position="1"/>
        <end position="25"/>
    </location>
</feature>
<dbReference type="AlphaFoldDB" id="A0A0J0XIK8"/>
<protein>
    <recommendedName>
        <fullName evidence="4">Transcription factor domain-containing protein</fullName>
    </recommendedName>
</protein>
<accession>A0A0J0XIK8</accession>
<gene>
    <name evidence="2" type="ORF">CC85DRAFT_303776</name>
</gene>
<reference evidence="2 3" key="1">
    <citation type="submission" date="2015-03" db="EMBL/GenBank/DDBJ databases">
        <title>Genomics and transcriptomics of the oil-accumulating basidiomycete yeast T. oleaginosus allow insights into substrate utilization and the diverse evolutionary trajectories of mating systems in fungi.</title>
        <authorList>
            <consortium name="DOE Joint Genome Institute"/>
            <person name="Kourist R."/>
            <person name="Kracht O."/>
            <person name="Bracharz F."/>
            <person name="Lipzen A."/>
            <person name="Nolan M."/>
            <person name="Ohm R."/>
            <person name="Grigoriev I."/>
            <person name="Sun S."/>
            <person name="Heitman J."/>
            <person name="Bruck T."/>
            <person name="Nowrousian M."/>
        </authorList>
    </citation>
    <scope>NUCLEOTIDE SEQUENCE [LARGE SCALE GENOMIC DNA]</scope>
    <source>
        <strain evidence="2 3">IBC0246</strain>
    </source>
</reference>
<evidence type="ECO:0000313" key="2">
    <source>
        <dbReference type="EMBL" id="KLT40887.1"/>
    </source>
</evidence>
<dbReference type="Proteomes" id="UP000053611">
    <property type="component" value="Unassembled WGS sequence"/>
</dbReference>
<evidence type="ECO:0000256" key="1">
    <source>
        <dbReference type="SAM" id="MobiDB-lite"/>
    </source>
</evidence>
<keyword evidence="3" id="KW-1185">Reference proteome</keyword>
<dbReference type="RefSeq" id="XP_018277378.1">
    <property type="nucleotide sequence ID" value="XM_018425498.1"/>
</dbReference>
<organism evidence="2 3">
    <name type="scientific">Cutaneotrichosporon oleaginosum</name>
    <dbReference type="NCBI Taxonomy" id="879819"/>
    <lineage>
        <taxon>Eukaryota</taxon>
        <taxon>Fungi</taxon>
        <taxon>Dikarya</taxon>
        <taxon>Basidiomycota</taxon>
        <taxon>Agaricomycotina</taxon>
        <taxon>Tremellomycetes</taxon>
        <taxon>Trichosporonales</taxon>
        <taxon>Trichosporonaceae</taxon>
        <taxon>Cutaneotrichosporon</taxon>
    </lineage>
</organism>
<evidence type="ECO:0008006" key="4">
    <source>
        <dbReference type="Google" id="ProtNLM"/>
    </source>
</evidence>
<evidence type="ECO:0000313" key="3">
    <source>
        <dbReference type="Proteomes" id="UP000053611"/>
    </source>
</evidence>
<proteinExistence type="predicted"/>
<sequence>MFELPPKRKRGRSPGTDARPSGVHKRGKRIVSLLATLQRADEPEDDAQAPALLGVPGLTRQALDGCVVAFFGGPHHTLRLSQPADIFARRVRVMLYETAGLEVPKDLTGIEASSELLALAVAALGAGGADGAAPALEVALRERCLDLLTDAEYLAEPSRSVDAVEAANLLAETGPHATGISHLGANPLTLDARGRAYPPELALYHGLNMPRPSTAAGADERRREDVFWAVWAADALRATCVGAQAALADTDVGWRHPPDDGVVPLARAARLISARLLSARARCTGLRNEDVRAAIAALDALARATPADLAWLRATQDPAAPATMAALAARNTLYIVCWAAARADAAQHPRKLSARTLEAAEAGALHGADDMLALARTAVERRLPVPPVVAARCVAAAVFLIHRVAEDTHKARPGRAGLVGNAEALVKSIAGMASCPDTPSVVAALRDALAAAQAPDAQPALVADLVGVLAQHGVQTPFGALEI</sequence>
<dbReference type="EMBL" id="KQ087227">
    <property type="protein sequence ID" value="KLT40887.1"/>
    <property type="molecule type" value="Genomic_DNA"/>
</dbReference>
<dbReference type="GeneID" id="28986101"/>